<dbReference type="AlphaFoldDB" id="A0A223HYV6"/>
<dbReference type="GO" id="GO:0005524">
    <property type="term" value="F:ATP binding"/>
    <property type="evidence" value="ECO:0007669"/>
    <property type="project" value="UniProtKB-KW"/>
</dbReference>
<accession>A0A223HYV6</accession>
<dbReference type="PROSITE" id="PS50893">
    <property type="entry name" value="ABC_TRANSPORTER_2"/>
    <property type="match status" value="1"/>
</dbReference>
<reference evidence="4 5" key="1">
    <citation type="submission" date="2016-08" db="EMBL/GenBank/DDBJ databases">
        <title>A novel genetic cassette of butanologenic Thermoanaerobacterium thermosaccharolyticum that directly convert cellulose to butanol.</title>
        <authorList>
            <person name="Li T."/>
            <person name="He J."/>
        </authorList>
    </citation>
    <scope>NUCLEOTIDE SEQUENCE [LARGE SCALE GENOMIC DNA]</scope>
    <source>
        <strain evidence="4 5">TG57</strain>
    </source>
</reference>
<dbReference type="PROSITE" id="PS00211">
    <property type="entry name" value="ABC_TRANSPORTER_1"/>
    <property type="match status" value="1"/>
</dbReference>
<dbReference type="GO" id="GO:0016887">
    <property type="term" value="F:ATP hydrolysis activity"/>
    <property type="evidence" value="ECO:0007669"/>
    <property type="project" value="InterPro"/>
</dbReference>
<dbReference type="InterPro" id="IPR003593">
    <property type="entry name" value="AAA+_ATPase"/>
</dbReference>
<organism evidence="4 5">
    <name type="scientific">Thermoanaerobacterium thermosaccharolyticum</name>
    <name type="common">Clostridium thermosaccharolyticum</name>
    <dbReference type="NCBI Taxonomy" id="1517"/>
    <lineage>
        <taxon>Bacteria</taxon>
        <taxon>Bacillati</taxon>
        <taxon>Bacillota</taxon>
        <taxon>Clostridia</taxon>
        <taxon>Thermoanaerobacterales</taxon>
        <taxon>Thermoanaerobacteraceae</taxon>
        <taxon>Thermoanaerobacterium</taxon>
    </lineage>
</organism>
<dbReference type="Proteomes" id="UP000214975">
    <property type="component" value="Chromosome"/>
</dbReference>
<dbReference type="InterPro" id="IPR027417">
    <property type="entry name" value="P-loop_NTPase"/>
</dbReference>
<dbReference type="Pfam" id="PF00005">
    <property type="entry name" value="ABC_tran"/>
    <property type="match status" value="1"/>
</dbReference>
<dbReference type="InterPro" id="IPR003439">
    <property type="entry name" value="ABC_transporter-like_ATP-bd"/>
</dbReference>
<dbReference type="InterPro" id="IPR017871">
    <property type="entry name" value="ABC_transporter-like_CS"/>
</dbReference>
<sequence length="288" mass="33199">MEPILEVKNLRKNYKDFSLKDVSFKLDRGYIMGFIGQNGAGKSTTIKLIMNLLKRDGGEIKIFGKDNIKHEIEVKNKIGFVYDECYFYEELTVLEMKEIIASFYKEWDDDLFSKYIKEFDIPPKKKIKDLSKGMKMKFSLSIALSHNADLLIMDEPTSGLDPVVRSEILDILSDTIQDENKSVFFSTHITSDLDKIADYIILIDNGEIVLSAAKDDILDNYGLVKGSKELLDDEMKKKFIGIKVNNFGFEGLVNDKKQMKRIFGDRALIEKPTLEDIMLYHTRRDFNV</sequence>
<dbReference type="SUPFAM" id="SSF52540">
    <property type="entry name" value="P-loop containing nucleoside triphosphate hydrolases"/>
    <property type="match status" value="1"/>
</dbReference>
<keyword evidence="3 4" id="KW-0067">ATP-binding</keyword>
<evidence type="ECO:0000313" key="4">
    <source>
        <dbReference type="EMBL" id="AST57577.1"/>
    </source>
</evidence>
<dbReference type="InterPro" id="IPR051782">
    <property type="entry name" value="ABC_Transporter_VariousFunc"/>
</dbReference>
<dbReference type="PANTHER" id="PTHR42939:SF3">
    <property type="entry name" value="ABC TRANSPORTER ATP-BINDING COMPONENT"/>
    <property type="match status" value="1"/>
</dbReference>
<dbReference type="EMBL" id="CP016893">
    <property type="protein sequence ID" value="AST57577.1"/>
    <property type="molecule type" value="Genomic_DNA"/>
</dbReference>
<gene>
    <name evidence="4" type="ORF">Thert_01553</name>
</gene>
<evidence type="ECO:0000256" key="1">
    <source>
        <dbReference type="ARBA" id="ARBA00022448"/>
    </source>
</evidence>
<evidence type="ECO:0000256" key="3">
    <source>
        <dbReference type="ARBA" id="ARBA00022840"/>
    </source>
</evidence>
<dbReference type="RefSeq" id="WP_094397300.1">
    <property type="nucleotide sequence ID" value="NZ_CP016893.1"/>
</dbReference>
<dbReference type="Gene3D" id="3.40.50.300">
    <property type="entry name" value="P-loop containing nucleotide triphosphate hydrolases"/>
    <property type="match status" value="1"/>
</dbReference>
<dbReference type="CDD" id="cd03230">
    <property type="entry name" value="ABC_DR_subfamily_A"/>
    <property type="match status" value="1"/>
</dbReference>
<dbReference type="NCBIfam" id="NF047565">
    <property type="entry name" value="PSM_export_PmtA"/>
    <property type="match status" value="1"/>
</dbReference>
<keyword evidence="1" id="KW-0813">Transport</keyword>
<keyword evidence="2" id="KW-0547">Nucleotide-binding</keyword>
<dbReference type="PANTHER" id="PTHR42939">
    <property type="entry name" value="ABC TRANSPORTER ATP-BINDING PROTEIN ALBC-RELATED"/>
    <property type="match status" value="1"/>
</dbReference>
<name>A0A223HYV6_THETR</name>
<evidence type="ECO:0000313" key="5">
    <source>
        <dbReference type="Proteomes" id="UP000214975"/>
    </source>
</evidence>
<proteinExistence type="predicted"/>
<evidence type="ECO:0000256" key="2">
    <source>
        <dbReference type="ARBA" id="ARBA00022741"/>
    </source>
</evidence>
<protein>
    <submittedName>
        <fullName evidence="4">Sodium ABC transporter ATP-binding protein</fullName>
    </submittedName>
</protein>
<dbReference type="SMART" id="SM00382">
    <property type="entry name" value="AAA"/>
    <property type="match status" value="1"/>
</dbReference>